<evidence type="ECO:0000313" key="8">
    <source>
        <dbReference type="Proteomes" id="UP000589521"/>
    </source>
</evidence>
<reference evidence="7 8" key="1">
    <citation type="submission" date="2020-07" db="EMBL/GenBank/DDBJ databases">
        <title>MOT database genomes.</title>
        <authorList>
            <person name="Joseph S."/>
            <person name="Aduse-Opoku J."/>
            <person name="Hashim A."/>
            <person name="Wade W."/>
            <person name="Curtis M."/>
        </authorList>
    </citation>
    <scope>NUCLEOTIDE SEQUENCE [LARGE SCALE GENOMIC DNA]</scope>
    <source>
        <strain evidence="7 8">STR</strain>
    </source>
</reference>
<keyword evidence="4" id="KW-0572">Peptidoglycan-anchor</keyword>
<keyword evidence="2" id="KW-0964">Secreted</keyword>
<evidence type="ECO:0000256" key="5">
    <source>
        <dbReference type="SAM" id="MobiDB-lite"/>
    </source>
</evidence>
<feature type="domain" description="Gram-positive cocci surface proteins LPxTG" evidence="6">
    <location>
        <begin position="67"/>
        <end position="104"/>
    </location>
</feature>
<gene>
    <name evidence="7" type="ORF">HZY94_10020</name>
</gene>
<evidence type="ECO:0000259" key="6">
    <source>
        <dbReference type="Pfam" id="PF00746"/>
    </source>
</evidence>
<evidence type="ECO:0000313" key="7">
    <source>
        <dbReference type="EMBL" id="NYS97473.1"/>
    </source>
</evidence>
<feature type="non-terminal residue" evidence="7">
    <location>
        <position position="1"/>
    </location>
</feature>
<keyword evidence="1" id="KW-0134">Cell wall</keyword>
<name>A0A7Z0S5C6_9STRE</name>
<protein>
    <submittedName>
        <fullName evidence="7">LPXTG cell wall anchor domain-containing protein</fullName>
    </submittedName>
</protein>
<dbReference type="EMBL" id="JACBXX010000250">
    <property type="protein sequence ID" value="NYS97473.1"/>
    <property type="molecule type" value="Genomic_DNA"/>
</dbReference>
<accession>A0A7Z0S5C6</accession>
<dbReference type="RefSeq" id="WP_179925995.1">
    <property type="nucleotide sequence ID" value="NZ_JACBXX010000250.1"/>
</dbReference>
<proteinExistence type="predicted"/>
<dbReference type="AlphaFoldDB" id="A0A7Z0S5C6"/>
<evidence type="ECO:0000256" key="1">
    <source>
        <dbReference type="ARBA" id="ARBA00022512"/>
    </source>
</evidence>
<dbReference type="Pfam" id="PF00746">
    <property type="entry name" value="Gram_pos_anchor"/>
    <property type="match status" value="1"/>
</dbReference>
<evidence type="ECO:0000256" key="3">
    <source>
        <dbReference type="ARBA" id="ARBA00022729"/>
    </source>
</evidence>
<sequence>VDPEDPTKGYIPPPITDPNDPAKDTPVPYEKDPDPVSEPAMPVQPVSLVTPAESEKVDQIIPGNLAGKELPNTGTDSLEGVAQLGVLSLFTGLGLARRKRRSED</sequence>
<evidence type="ECO:0000256" key="2">
    <source>
        <dbReference type="ARBA" id="ARBA00022525"/>
    </source>
</evidence>
<feature type="region of interest" description="Disordered" evidence="5">
    <location>
        <begin position="1"/>
        <end position="42"/>
    </location>
</feature>
<dbReference type="Proteomes" id="UP000589521">
    <property type="component" value="Unassembled WGS sequence"/>
</dbReference>
<dbReference type="InterPro" id="IPR019931">
    <property type="entry name" value="LPXTG_anchor"/>
</dbReference>
<keyword evidence="3" id="KW-0732">Signal</keyword>
<evidence type="ECO:0000256" key="4">
    <source>
        <dbReference type="ARBA" id="ARBA00023088"/>
    </source>
</evidence>
<organism evidence="7 8">
    <name type="scientific">Streptococcus danieliae</name>
    <dbReference type="NCBI Taxonomy" id="747656"/>
    <lineage>
        <taxon>Bacteria</taxon>
        <taxon>Bacillati</taxon>
        <taxon>Bacillota</taxon>
        <taxon>Bacilli</taxon>
        <taxon>Lactobacillales</taxon>
        <taxon>Streptococcaceae</taxon>
        <taxon>Streptococcus</taxon>
    </lineage>
</organism>
<dbReference type="NCBIfam" id="TIGR01167">
    <property type="entry name" value="LPXTG_anchor"/>
    <property type="match status" value="1"/>
</dbReference>
<comment type="caution">
    <text evidence="7">The sequence shown here is derived from an EMBL/GenBank/DDBJ whole genome shotgun (WGS) entry which is preliminary data.</text>
</comment>